<organism evidence="2 3">
    <name type="scientific">Candidatus Ornithomonoglobus merdipullorum</name>
    <dbReference type="NCBI Taxonomy" id="2840895"/>
    <lineage>
        <taxon>Bacteria</taxon>
        <taxon>Bacillati</taxon>
        <taxon>Bacillota</taxon>
        <taxon>Clostridia</taxon>
        <taxon>Candidatus Ornithomonoglobus</taxon>
    </lineage>
</organism>
<dbReference type="PANTHER" id="PTHR43236:SF2">
    <property type="entry name" value="BLL0069 PROTEIN"/>
    <property type="match status" value="1"/>
</dbReference>
<comment type="caution">
    <text evidence="2">The sequence shown here is derived from an EMBL/GenBank/DDBJ whole genome shotgun (WGS) entry which is preliminary data.</text>
</comment>
<dbReference type="Proteomes" id="UP000824109">
    <property type="component" value="Unassembled WGS sequence"/>
</dbReference>
<evidence type="ECO:0000259" key="1">
    <source>
        <dbReference type="Pfam" id="PF06114"/>
    </source>
</evidence>
<dbReference type="AlphaFoldDB" id="A0A9D1MBN7"/>
<evidence type="ECO:0000313" key="3">
    <source>
        <dbReference type="Proteomes" id="UP000824109"/>
    </source>
</evidence>
<sequence length="382" mass="43561">MQATMDISPDILKWIASNADLTQAAADTLDVWINGTKKPTFNQIEQMSRNTGMPLAYFFLKDPPKENIALVEYRTIDSAELTKPSRDLINTIHDMEEIQYWMREHLVSEGYSPLDYVGKFSHETDHMRFAGSVRELLNIDDSWTMTLRSSDKAFNRLKNAISTKGTIVMMSGIVGSNTHRSLNIDEFRAFSFVDKYAPLIFINSNDSVSGRLFSLLHEFAHICIGENSLFNDRYHSGSKRRKSETICNAVAAEILVPQAYFTDEWRRSIADNTAEKAIEDCARKFSCSTAVIARRAYDNDYIDHDLYKKIMHRAMNIAKDKKSASGGDYYRTMASRIDRRFLSMLANSVQEGKTMYTDAFRLTNTNRTTFNKLLDQTGGSII</sequence>
<dbReference type="PANTHER" id="PTHR43236">
    <property type="entry name" value="ANTITOXIN HIGA1"/>
    <property type="match status" value="1"/>
</dbReference>
<reference evidence="2" key="1">
    <citation type="submission" date="2020-10" db="EMBL/GenBank/DDBJ databases">
        <authorList>
            <person name="Gilroy R."/>
        </authorList>
    </citation>
    <scope>NUCLEOTIDE SEQUENCE</scope>
    <source>
        <strain evidence="2">USAMLcec3-3695</strain>
    </source>
</reference>
<accession>A0A9D1MBN7</accession>
<name>A0A9D1MBN7_9FIRM</name>
<dbReference type="InterPro" id="IPR052345">
    <property type="entry name" value="Rad_response_metalloprotease"/>
</dbReference>
<dbReference type="Pfam" id="PF06114">
    <property type="entry name" value="Peptidase_M78"/>
    <property type="match status" value="1"/>
</dbReference>
<dbReference type="Gene3D" id="1.10.10.2910">
    <property type="match status" value="1"/>
</dbReference>
<feature type="domain" description="IrrE N-terminal-like" evidence="1">
    <location>
        <begin position="190"/>
        <end position="296"/>
    </location>
</feature>
<evidence type="ECO:0000313" key="2">
    <source>
        <dbReference type="EMBL" id="HIU57249.1"/>
    </source>
</evidence>
<proteinExistence type="predicted"/>
<dbReference type="EMBL" id="DVNB01000055">
    <property type="protein sequence ID" value="HIU57249.1"/>
    <property type="molecule type" value="Genomic_DNA"/>
</dbReference>
<dbReference type="InterPro" id="IPR010359">
    <property type="entry name" value="IrrE_HExxH"/>
</dbReference>
<reference evidence="2" key="2">
    <citation type="journal article" date="2021" name="PeerJ">
        <title>Extensive microbial diversity within the chicken gut microbiome revealed by metagenomics and culture.</title>
        <authorList>
            <person name="Gilroy R."/>
            <person name="Ravi A."/>
            <person name="Getino M."/>
            <person name="Pursley I."/>
            <person name="Horton D.L."/>
            <person name="Alikhan N.F."/>
            <person name="Baker D."/>
            <person name="Gharbi K."/>
            <person name="Hall N."/>
            <person name="Watson M."/>
            <person name="Adriaenssens E.M."/>
            <person name="Foster-Nyarko E."/>
            <person name="Jarju S."/>
            <person name="Secka A."/>
            <person name="Antonio M."/>
            <person name="Oren A."/>
            <person name="Chaudhuri R.R."/>
            <person name="La Ragione R."/>
            <person name="Hildebrand F."/>
            <person name="Pallen M.J."/>
        </authorList>
    </citation>
    <scope>NUCLEOTIDE SEQUENCE</scope>
    <source>
        <strain evidence="2">USAMLcec3-3695</strain>
    </source>
</reference>
<gene>
    <name evidence="2" type="ORF">IAA61_05495</name>
</gene>
<protein>
    <submittedName>
        <fullName evidence="2">ImmA/IrrE family metallo-endopeptidase</fullName>
    </submittedName>
</protein>